<evidence type="ECO:0000313" key="2">
    <source>
        <dbReference type="EMBL" id="TRX92688.1"/>
    </source>
</evidence>
<feature type="region of interest" description="Disordered" evidence="1">
    <location>
        <begin position="177"/>
        <end position="216"/>
    </location>
</feature>
<dbReference type="AlphaFoldDB" id="A0A553HXK5"/>
<dbReference type="EMBL" id="VFLP01000034">
    <property type="protein sequence ID" value="TRX92688.1"/>
    <property type="molecule type" value="Genomic_DNA"/>
</dbReference>
<proteinExistence type="predicted"/>
<protein>
    <submittedName>
        <fullName evidence="2">Uncharacterized protein</fullName>
    </submittedName>
</protein>
<feature type="compositionally biased region" description="Acidic residues" evidence="1">
    <location>
        <begin position="371"/>
        <end position="388"/>
    </location>
</feature>
<feature type="compositionally biased region" description="Polar residues" evidence="1">
    <location>
        <begin position="413"/>
        <end position="426"/>
    </location>
</feature>
<feature type="region of interest" description="Disordered" evidence="1">
    <location>
        <begin position="1"/>
        <end position="34"/>
    </location>
</feature>
<dbReference type="OrthoDB" id="5206740at2759"/>
<keyword evidence="3" id="KW-1185">Reference proteome</keyword>
<accession>A0A553HXK5</accession>
<feature type="region of interest" description="Disordered" evidence="1">
    <location>
        <begin position="332"/>
        <end position="460"/>
    </location>
</feature>
<name>A0A553HXK5_9PEZI</name>
<gene>
    <name evidence="2" type="ORF">FHL15_006362</name>
</gene>
<dbReference type="Proteomes" id="UP000319160">
    <property type="component" value="Unassembled WGS sequence"/>
</dbReference>
<evidence type="ECO:0000313" key="3">
    <source>
        <dbReference type="Proteomes" id="UP000319160"/>
    </source>
</evidence>
<feature type="compositionally biased region" description="Polar residues" evidence="1">
    <location>
        <begin position="184"/>
        <end position="194"/>
    </location>
</feature>
<comment type="caution">
    <text evidence="2">The sequence shown here is derived from an EMBL/GenBank/DDBJ whole genome shotgun (WGS) entry which is preliminary data.</text>
</comment>
<reference evidence="3" key="1">
    <citation type="submission" date="2019-06" db="EMBL/GenBank/DDBJ databases">
        <title>Draft genome sequence of the griseofulvin-producing fungus Xylaria cubensis strain G536.</title>
        <authorList>
            <person name="Mead M.E."/>
            <person name="Raja H.A."/>
            <person name="Steenwyk J.L."/>
            <person name="Knowles S.L."/>
            <person name="Oberlies N.H."/>
            <person name="Rokas A."/>
        </authorList>
    </citation>
    <scope>NUCLEOTIDE SEQUENCE [LARGE SCALE GENOMIC DNA]</scope>
    <source>
        <strain evidence="3">G536</strain>
    </source>
</reference>
<organism evidence="2 3">
    <name type="scientific">Xylaria flabelliformis</name>
    <dbReference type="NCBI Taxonomy" id="2512241"/>
    <lineage>
        <taxon>Eukaryota</taxon>
        <taxon>Fungi</taxon>
        <taxon>Dikarya</taxon>
        <taxon>Ascomycota</taxon>
        <taxon>Pezizomycotina</taxon>
        <taxon>Sordariomycetes</taxon>
        <taxon>Xylariomycetidae</taxon>
        <taxon>Xylariales</taxon>
        <taxon>Xylariaceae</taxon>
        <taxon>Xylaria</taxon>
    </lineage>
</organism>
<feature type="compositionally biased region" description="Low complexity" evidence="1">
    <location>
        <begin position="389"/>
        <end position="400"/>
    </location>
</feature>
<feature type="compositionally biased region" description="Polar residues" evidence="1">
    <location>
        <begin position="342"/>
        <end position="360"/>
    </location>
</feature>
<feature type="region of interest" description="Disordered" evidence="1">
    <location>
        <begin position="288"/>
        <end position="307"/>
    </location>
</feature>
<sequence>MAGLANSRRPRLSLQTKPTHHGSGIRSRSFFDHADPRSPTAFNTLSNVYATAIERSTPTQSTPLTAIKLHQPLKLQTDADTLQSHEQKAQTPFNALLGTPLSPNPVSPAQQMEIVYPSTMTPTPPLSAGAVDPGRTMFSFNPMDLDHQTVPLSPIQNRRRVSFADVNPVTKAPYSRNRSLHSILRNSPLQSSTAISPISPRRQSSRRQKKAARRVGYESPLTQTITTEKYIKSHVDLLAEDASPYTPSPMPEDSDIDLTMAYSGDEIKDGGRTPGPFEEMRRQMTGLATETPGLSPRPDGIRKRKTKEKKRKWVWTIGKDDEESECGTIAALRAAAGEPSTPKATATPSQLIQSMTNTAEPMTAIERSGEQDESELDTLVETDQDDMSVDVSETSSVSSSRAETPYSLDLDPSTPTVNQIPASTESFPAKRQHLTSEDPNDSGSSSRRDTPIPPDLVEGS</sequence>
<dbReference type="STRING" id="2512241.A0A553HXK5"/>
<feature type="compositionally biased region" description="Basic residues" evidence="1">
    <location>
        <begin position="203"/>
        <end position="213"/>
    </location>
</feature>
<evidence type="ECO:0000256" key="1">
    <source>
        <dbReference type="SAM" id="MobiDB-lite"/>
    </source>
</evidence>